<evidence type="ECO:0000256" key="3">
    <source>
        <dbReference type="SAM" id="Coils"/>
    </source>
</evidence>
<dbReference type="CDD" id="cd00552">
    <property type="entry name" value="RaiA"/>
    <property type="match status" value="1"/>
</dbReference>
<dbReference type="RefSeq" id="WP_138196151.1">
    <property type="nucleotide sequence ID" value="NZ_VCIW01000015.1"/>
</dbReference>
<sequence length="192" mass="21778">MRYNVRGKQTTITPALQEYVERKIGPIEEWFGVEKREAAQAHVLLSVEGQGAVHRAEVTIALPGVELRAEVKGGDMYAAIDEVVEKLERQVRRHKTKLDRALRHRGGLRQAVQAAADAAFADVATADPADEAAAPFPIRRTKRLDLKPIDVEEAILQMNLLDHQFYMFLNRETNDTELVYRRNDGTYGWLTR</sequence>
<dbReference type="InterPro" id="IPR003489">
    <property type="entry name" value="RHF/RaiA"/>
</dbReference>
<dbReference type="Pfam" id="PF02482">
    <property type="entry name" value="Ribosomal_S30AE"/>
    <property type="match status" value="1"/>
</dbReference>
<evidence type="ECO:0000259" key="4">
    <source>
        <dbReference type="Pfam" id="PF16321"/>
    </source>
</evidence>
<dbReference type="InterPro" id="IPR034694">
    <property type="entry name" value="HPF_long/plastid"/>
</dbReference>
<reference evidence="5 6" key="1">
    <citation type="submission" date="2019-05" db="EMBL/GenBank/DDBJ databases">
        <authorList>
            <person name="Narsing Rao M.P."/>
            <person name="Li W.J."/>
        </authorList>
    </citation>
    <scope>NUCLEOTIDE SEQUENCE [LARGE SCALE GENOMIC DNA]</scope>
    <source>
        <strain evidence="5 6">SYSU_K30003</strain>
    </source>
</reference>
<comment type="subcellular location">
    <subcellularLocation>
        <location evidence="2">Cytoplasm</location>
    </subcellularLocation>
</comment>
<keyword evidence="3" id="KW-0175">Coiled coil</keyword>
<evidence type="ECO:0000313" key="6">
    <source>
        <dbReference type="Proteomes" id="UP000309676"/>
    </source>
</evidence>
<evidence type="ECO:0000313" key="5">
    <source>
        <dbReference type="EMBL" id="TLS50432.1"/>
    </source>
</evidence>
<comment type="subunit">
    <text evidence="2">Interacts with 100S ribosomes.</text>
</comment>
<comment type="similarity">
    <text evidence="2">Belongs to the HPF/YfiA ribosome-associated protein family. Long HPF subfamily.</text>
</comment>
<dbReference type="Gene3D" id="3.30.505.50">
    <property type="entry name" value="Sigma 54 modulation/S30EA ribosomal protein, C-terminal domain"/>
    <property type="match status" value="1"/>
</dbReference>
<dbReference type="Pfam" id="PF16321">
    <property type="entry name" value="Ribosom_S30AE_C"/>
    <property type="match status" value="1"/>
</dbReference>
<dbReference type="HAMAP" id="MF_00839">
    <property type="entry name" value="HPF"/>
    <property type="match status" value="1"/>
</dbReference>
<protein>
    <recommendedName>
        <fullName evidence="2">Ribosome hibernation promoting factor</fullName>
        <shortName evidence="2">HPF</shortName>
    </recommendedName>
</protein>
<proteinExistence type="inferred from homology"/>
<organism evidence="5 6">
    <name type="scientific">Paenibacillus antri</name>
    <dbReference type="NCBI Taxonomy" id="2582848"/>
    <lineage>
        <taxon>Bacteria</taxon>
        <taxon>Bacillati</taxon>
        <taxon>Bacillota</taxon>
        <taxon>Bacilli</taxon>
        <taxon>Bacillales</taxon>
        <taxon>Paenibacillaceae</taxon>
        <taxon>Paenibacillus</taxon>
    </lineage>
</organism>
<gene>
    <name evidence="5" type="primary">raiA</name>
    <name evidence="2" type="synonym">hpf</name>
    <name evidence="5" type="ORF">FE782_20630</name>
</gene>
<accession>A0A5R9G256</accession>
<dbReference type="GO" id="GO:0043024">
    <property type="term" value="F:ribosomal small subunit binding"/>
    <property type="evidence" value="ECO:0007669"/>
    <property type="project" value="TreeGrafter"/>
</dbReference>
<comment type="function">
    <text evidence="2">Required for dimerization of active 70S ribosomes into 100S ribosomes in stationary phase; 100S ribosomes are translationally inactive and sometimes present during exponential growth.</text>
</comment>
<dbReference type="NCBIfam" id="TIGR00741">
    <property type="entry name" value="yfiA"/>
    <property type="match status" value="1"/>
</dbReference>
<dbReference type="InterPro" id="IPR036567">
    <property type="entry name" value="RHF-like"/>
</dbReference>
<evidence type="ECO:0000256" key="2">
    <source>
        <dbReference type="HAMAP-Rule" id="MF_00839"/>
    </source>
</evidence>
<keyword evidence="1 2" id="KW-0810">Translation regulation</keyword>
<dbReference type="InterPro" id="IPR032528">
    <property type="entry name" value="Ribosom_S30AE_C"/>
</dbReference>
<comment type="caution">
    <text evidence="5">The sequence shown here is derived from an EMBL/GenBank/DDBJ whole genome shotgun (WGS) entry which is preliminary data.</text>
</comment>
<dbReference type="GO" id="GO:0022627">
    <property type="term" value="C:cytosolic small ribosomal subunit"/>
    <property type="evidence" value="ECO:0007669"/>
    <property type="project" value="TreeGrafter"/>
</dbReference>
<dbReference type="PANTHER" id="PTHR33231">
    <property type="entry name" value="30S RIBOSOMAL PROTEIN"/>
    <property type="match status" value="1"/>
</dbReference>
<name>A0A5R9G256_9BACL</name>
<dbReference type="AlphaFoldDB" id="A0A5R9G256"/>
<dbReference type="InterPro" id="IPR050574">
    <property type="entry name" value="HPF/YfiA_ribosome-assoc"/>
</dbReference>
<dbReference type="SUPFAM" id="SSF69754">
    <property type="entry name" value="Ribosome binding protein Y (YfiA homologue)"/>
    <property type="match status" value="1"/>
</dbReference>
<dbReference type="InterPro" id="IPR038416">
    <property type="entry name" value="Ribosom_S30AE_C_sf"/>
</dbReference>
<dbReference type="GO" id="GO:0045900">
    <property type="term" value="P:negative regulation of translational elongation"/>
    <property type="evidence" value="ECO:0007669"/>
    <property type="project" value="TreeGrafter"/>
</dbReference>
<keyword evidence="6" id="KW-1185">Reference proteome</keyword>
<evidence type="ECO:0000256" key="1">
    <source>
        <dbReference type="ARBA" id="ARBA00022845"/>
    </source>
</evidence>
<dbReference type="OrthoDB" id="9794975at2"/>
<dbReference type="EMBL" id="VCIW01000015">
    <property type="protein sequence ID" value="TLS50432.1"/>
    <property type="molecule type" value="Genomic_DNA"/>
</dbReference>
<dbReference type="Gene3D" id="3.30.160.100">
    <property type="entry name" value="Ribosome hibernation promotion factor-like"/>
    <property type="match status" value="1"/>
</dbReference>
<feature type="domain" description="Sigma 54 modulation/S30EA ribosomal protein C-terminal" evidence="4">
    <location>
        <begin position="137"/>
        <end position="188"/>
    </location>
</feature>
<dbReference type="Proteomes" id="UP000309676">
    <property type="component" value="Unassembled WGS sequence"/>
</dbReference>
<dbReference type="PANTHER" id="PTHR33231:SF1">
    <property type="entry name" value="30S RIBOSOMAL PROTEIN"/>
    <property type="match status" value="1"/>
</dbReference>
<feature type="coiled-coil region" evidence="3">
    <location>
        <begin position="77"/>
        <end position="104"/>
    </location>
</feature>
<keyword evidence="2" id="KW-0963">Cytoplasm</keyword>